<evidence type="ECO:0000259" key="1">
    <source>
        <dbReference type="Pfam" id="PF06985"/>
    </source>
</evidence>
<evidence type="ECO:0000313" key="3">
    <source>
        <dbReference type="Proteomes" id="UP000297910"/>
    </source>
</evidence>
<proteinExistence type="predicted"/>
<dbReference type="AlphaFoldDB" id="A0A4Z1FY70"/>
<evidence type="ECO:0000313" key="2">
    <source>
        <dbReference type="EMBL" id="TGO27839.1"/>
    </source>
</evidence>
<accession>A0A4Z1FY70</accession>
<dbReference type="PANTHER" id="PTHR33112:SF13">
    <property type="entry name" value="HETEROKARYON INCOMPATIBILITY DOMAIN-CONTAINING PROTEIN"/>
    <property type="match status" value="1"/>
</dbReference>
<reference evidence="2 3" key="1">
    <citation type="submission" date="2017-12" db="EMBL/GenBank/DDBJ databases">
        <title>Comparative genomics of Botrytis spp.</title>
        <authorList>
            <person name="Valero-Jimenez C.A."/>
            <person name="Tapia P."/>
            <person name="Veloso J."/>
            <person name="Silva-Moreno E."/>
            <person name="Staats M."/>
            <person name="Valdes J.H."/>
            <person name="Van Kan J.A.L."/>
        </authorList>
    </citation>
    <scope>NUCLEOTIDE SEQUENCE [LARGE SCALE GENOMIC DNA]</scope>
    <source>
        <strain evidence="2 3">Bp0003</strain>
    </source>
</reference>
<sequence length="729" mass="84667">MTLCRLCRTGIEKQLDWKICTSSHGEELLESSFRVKRPPARFLQSVGENCRICSHLFTEIPSGVQAQLRGLEPLPLRNGSYSYDPHSGTRGPGDVCFWAFVQDEPIVVTLGYAAISAYLKVFFWFGEERQPHAIFESEVRPILHPWPMIKPPTSSWKVLSNSTGTKETFSKIQQWLDRCDSDHAQCRQHKNQNVSDWYPTRLLHISPSHDGKEQNMKLRIVYGKNIPVDQPYVTLSHRWGRVNLAKLTVDNMKSWTQHLPLELLSQTFREALTVTSSLGLCYIWIDSLCIIQEGDDLQDWRQEAPTMQHVYSNARFNICASWGSELDSLFTRRDPAEVEHDRITVRWKYVGIKSFLLVGNPRRVWNTLVERSPLSSRGWVFQERLLAPRNIFFCDKTVFYECHEQRWSESAGPDVKQFKNSWLEMRIKSLLPAPEEDNYSIWASLLQEYSNTEVTILHDKLSALAGIASRFKLILRNDVYLAGLWLSRLEFDMIWSTHTGMKPEIGVQRSSLPKRSPYTRLTFSWGSTSRVSFRRGGWLRNNPTRDRRLIIPDVTCIKWRWKTSAVFEGEPFVDDIFVLPSRPCVEIKVVGVLKRMTLGNSPQGLYTIPLQLIGNISFQVDRDWIEDPVYTYTDLDFSVNESEISDLNDSGRLFYVPWYHDKSRTSYGMSRYCLLLELVCSTMGRFRRIGMLEFTMAFDKVYFAPQIDESMLPCWRYDQVAGKHTFFII</sequence>
<organism evidence="2 3">
    <name type="scientific">Botrytis paeoniae</name>
    <dbReference type="NCBI Taxonomy" id="278948"/>
    <lineage>
        <taxon>Eukaryota</taxon>
        <taxon>Fungi</taxon>
        <taxon>Dikarya</taxon>
        <taxon>Ascomycota</taxon>
        <taxon>Pezizomycotina</taxon>
        <taxon>Leotiomycetes</taxon>
        <taxon>Helotiales</taxon>
        <taxon>Sclerotiniaceae</taxon>
        <taxon>Botrytis</taxon>
    </lineage>
</organism>
<comment type="caution">
    <text evidence="2">The sequence shown here is derived from an EMBL/GenBank/DDBJ whole genome shotgun (WGS) entry which is preliminary data.</text>
</comment>
<dbReference type="EMBL" id="PQXI01000036">
    <property type="protein sequence ID" value="TGO27839.1"/>
    <property type="molecule type" value="Genomic_DNA"/>
</dbReference>
<feature type="domain" description="Heterokaryon incompatibility" evidence="1">
    <location>
        <begin position="232"/>
        <end position="383"/>
    </location>
</feature>
<name>A0A4Z1FY70_9HELO</name>
<dbReference type="Proteomes" id="UP000297910">
    <property type="component" value="Unassembled WGS sequence"/>
</dbReference>
<dbReference type="PANTHER" id="PTHR33112">
    <property type="entry name" value="DOMAIN PROTEIN, PUTATIVE-RELATED"/>
    <property type="match status" value="1"/>
</dbReference>
<dbReference type="Pfam" id="PF06985">
    <property type="entry name" value="HET"/>
    <property type="match status" value="1"/>
</dbReference>
<keyword evidence="3" id="KW-1185">Reference proteome</keyword>
<gene>
    <name evidence="2" type="ORF">BPAE_0036g00500</name>
</gene>
<dbReference type="InterPro" id="IPR010730">
    <property type="entry name" value="HET"/>
</dbReference>
<protein>
    <recommendedName>
        <fullName evidence="1">Heterokaryon incompatibility domain-containing protein</fullName>
    </recommendedName>
</protein>